<accession>A0A0J6F321</accession>
<dbReference type="GO" id="GO:0005847">
    <property type="term" value="C:mRNA cleavage and polyadenylation specificity factor complex"/>
    <property type="evidence" value="ECO:0007669"/>
    <property type="project" value="InterPro"/>
</dbReference>
<dbReference type="Proteomes" id="UP000054567">
    <property type="component" value="Unassembled WGS sequence"/>
</dbReference>
<evidence type="ECO:0000256" key="1">
    <source>
        <dbReference type="RuleBase" id="RU365006"/>
    </source>
</evidence>
<reference evidence="5" key="3">
    <citation type="journal article" date="2010" name="Genome Res.">
        <title>Population genomic sequencing of Coccidioides fungi reveals recent hybridization and transposon control.</title>
        <authorList>
            <person name="Neafsey D.E."/>
            <person name="Barker B.M."/>
            <person name="Sharpton T.J."/>
            <person name="Stajich J.E."/>
            <person name="Park D.J."/>
            <person name="Whiston E."/>
            <person name="Hung C.-Y."/>
            <person name="McMahan C."/>
            <person name="White J."/>
            <person name="Sykes S."/>
            <person name="Heiman D."/>
            <person name="Young S."/>
            <person name="Zeng Q."/>
            <person name="Abouelleil A."/>
            <person name="Aftuck L."/>
            <person name="Bessette D."/>
            <person name="Brown A."/>
            <person name="FitzGerald M."/>
            <person name="Lui A."/>
            <person name="Macdonald J.P."/>
            <person name="Priest M."/>
            <person name="Orbach M.J."/>
            <person name="Galgiani J.N."/>
            <person name="Kirkland T.N."/>
            <person name="Cole G.T."/>
            <person name="Birren B.W."/>
            <person name="Henn M.R."/>
            <person name="Taylor J.W."/>
            <person name="Rounsley S.D."/>
        </authorList>
    </citation>
    <scope>NUCLEOTIDE SEQUENCE [LARGE SCALE GENOMIC DNA]</scope>
    <source>
        <strain evidence="5">RMSCC 3488</strain>
    </source>
</reference>
<keyword evidence="1" id="KW-0539">Nucleus</keyword>
<keyword evidence="1" id="KW-0694">RNA-binding</keyword>
<dbReference type="SUPFAM" id="SSF56281">
    <property type="entry name" value="Metallo-hydrolase/oxidoreductase"/>
    <property type="match status" value="1"/>
</dbReference>
<dbReference type="GO" id="GO:0003723">
    <property type="term" value="F:RNA binding"/>
    <property type="evidence" value="ECO:0007669"/>
    <property type="project" value="UniProtKB-KW"/>
</dbReference>
<protein>
    <recommendedName>
        <fullName evidence="1">Cleavage and polyadenylation specificity factor subunit 2</fullName>
    </recommendedName>
    <alternativeName>
        <fullName evidence="1">Cleavage and polyadenylation specificity factor 100 kDa subunit</fullName>
    </alternativeName>
</protein>
<evidence type="ECO:0000259" key="3">
    <source>
        <dbReference type="Pfam" id="PF13299"/>
    </source>
</evidence>
<dbReference type="PANTHER" id="PTHR45922:SF1">
    <property type="entry name" value="CLEAVAGE AND POLYADENYLATION SPECIFICITY FACTOR SUBUNIT 2"/>
    <property type="match status" value="1"/>
</dbReference>
<dbReference type="EMBL" id="DS268109">
    <property type="protein sequence ID" value="KMM64523.1"/>
    <property type="molecule type" value="Genomic_DNA"/>
</dbReference>
<dbReference type="Pfam" id="PF07521">
    <property type="entry name" value="RMMBL"/>
    <property type="match status" value="1"/>
</dbReference>
<dbReference type="InterPro" id="IPR011108">
    <property type="entry name" value="RMMBL"/>
</dbReference>
<dbReference type="Pfam" id="PF13299">
    <property type="entry name" value="CPSF100_C"/>
    <property type="match status" value="1"/>
</dbReference>
<proteinExistence type="inferred from homology"/>
<keyword evidence="1" id="KW-0507">mRNA processing</keyword>
<comment type="subcellular location">
    <subcellularLocation>
        <location evidence="1">Nucleus</location>
    </subcellularLocation>
</comment>
<feature type="domain" description="Zn-dependent metallo-hydrolase RNA specificity" evidence="2">
    <location>
        <begin position="1"/>
        <end position="49"/>
    </location>
</feature>
<evidence type="ECO:0000313" key="4">
    <source>
        <dbReference type="EMBL" id="KMM64523.1"/>
    </source>
</evidence>
<reference evidence="4 5" key="1">
    <citation type="submission" date="2007-06" db="EMBL/GenBank/DDBJ databases">
        <title>The Genome Sequence of Coccidioides posadasii RMSCC_3488.</title>
        <authorList>
            <consortium name="Coccidioides Genome Resources Consortium"/>
            <consortium name="The Broad Institute Genome Sequencing Platform"/>
            <person name="Henn M.R."/>
            <person name="Sykes S."/>
            <person name="Young S."/>
            <person name="Jaffe D."/>
            <person name="Berlin A."/>
            <person name="Alvarez P."/>
            <person name="Butler J."/>
            <person name="Gnerre S."/>
            <person name="Grabherr M."/>
            <person name="Mauceli E."/>
            <person name="Brockman W."/>
            <person name="Kodira C."/>
            <person name="Alvarado L."/>
            <person name="Zeng Q."/>
            <person name="Crawford M."/>
            <person name="Antoine C."/>
            <person name="Devon K."/>
            <person name="Galgiani J."/>
            <person name="Orsborn K."/>
            <person name="Lewis M.L."/>
            <person name="Nusbaum C."/>
            <person name="Galagan J."/>
            <person name="Birren B."/>
        </authorList>
    </citation>
    <scope>NUCLEOTIDE SEQUENCE [LARGE SCALE GENOMIC DNA]</scope>
    <source>
        <strain evidence="4 5">RMSCC 3488</strain>
    </source>
</reference>
<dbReference type="InterPro" id="IPR036866">
    <property type="entry name" value="RibonucZ/Hydroxyglut_hydro"/>
</dbReference>
<evidence type="ECO:0000259" key="2">
    <source>
        <dbReference type="Pfam" id="PF07521"/>
    </source>
</evidence>
<comment type="similarity">
    <text evidence="1">Belongs to the metallo-beta-lactamase superfamily. RNA-metabolizing metallo-beta-lactamase-like family. CPSF2/YSH1 subfamily.</text>
</comment>
<dbReference type="GO" id="GO:0006397">
    <property type="term" value="P:mRNA processing"/>
    <property type="evidence" value="ECO:0007669"/>
    <property type="project" value="UniProtKB-KW"/>
</dbReference>
<dbReference type="AlphaFoldDB" id="A0A0J6F321"/>
<name>A0A0J6F321_COCPO</name>
<evidence type="ECO:0000313" key="5">
    <source>
        <dbReference type="Proteomes" id="UP000054567"/>
    </source>
</evidence>
<feature type="domain" description="Cleavage and polyadenylation specificity factor 2 C-terminal" evidence="3">
    <location>
        <begin position="89"/>
        <end position="264"/>
    </location>
</feature>
<sequence>MNARIAYVDFAGLHDKRSLEMLIPLIQPRKLILIGGMKDETIALASECRSLLAANAGLDGATSKPGVDIFTPQLGDTVDASVDTNAWMVKLSRALVRRLRWQNVRSLGVVALTANLQGPDAATQNDDVEEPSKKKAMLQKGADIQGPNVVESRANETLIKKEVFPLLDVLPPNLAAATRSLSKPLHVGDLRLADLRKLMQASGHSAEFRGDGTLLIDGFVVVRKSGAGKIEIESSARAATVNPKASKGGEGTFLAVKRKIYDCLAVVARG</sequence>
<gene>
    <name evidence="4" type="ORF">CPAG_00875</name>
</gene>
<dbReference type="InterPro" id="IPR027075">
    <property type="entry name" value="CPSF2"/>
</dbReference>
<reference evidence="5" key="2">
    <citation type="journal article" date="2009" name="Genome Res.">
        <title>Comparative genomic analyses of the human fungal pathogens Coccidioides and their relatives.</title>
        <authorList>
            <person name="Sharpton T.J."/>
            <person name="Stajich J.E."/>
            <person name="Rounsley S.D."/>
            <person name="Gardner M.J."/>
            <person name="Wortman J.R."/>
            <person name="Jordar V.S."/>
            <person name="Maiti R."/>
            <person name="Kodira C.D."/>
            <person name="Neafsey D.E."/>
            <person name="Zeng Q."/>
            <person name="Hung C.-Y."/>
            <person name="McMahan C."/>
            <person name="Muszewska A."/>
            <person name="Grynberg M."/>
            <person name="Mandel M.A."/>
            <person name="Kellner E.M."/>
            <person name="Barker B.M."/>
            <person name="Galgiani J.N."/>
            <person name="Orbach M.J."/>
            <person name="Kirkland T.N."/>
            <person name="Cole G.T."/>
            <person name="Henn M.R."/>
            <person name="Birren B.W."/>
            <person name="Taylor J.W."/>
        </authorList>
    </citation>
    <scope>NUCLEOTIDE SEQUENCE [LARGE SCALE GENOMIC DNA]</scope>
    <source>
        <strain evidence="5">RMSCC 3488</strain>
    </source>
</reference>
<dbReference type="VEuPathDB" id="FungiDB:CPAG_00875"/>
<organism evidence="4 5">
    <name type="scientific">Coccidioides posadasii RMSCC 3488</name>
    <dbReference type="NCBI Taxonomy" id="454284"/>
    <lineage>
        <taxon>Eukaryota</taxon>
        <taxon>Fungi</taxon>
        <taxon>Dikarya</taxon>
        <taxon>Ascomycota</taxon>
        <taxon>Pezizomycotina</taxon>
        <taxon>Eurotiomycetes</taxon>
        <taxon>Eurotiomycetidae</taxon>
        <taxon>Onygenales</taxon>
        <taxon>Onygenaceae</taxon>
        <taxon>Coccidioides</taxon>
    </lineage>
</organism>
<dbReference type="InterPro" id="IPR025069">
    <property type="entry name" value="Cpsf2_C"/>
</dbReference>
<dbReference type="PANTHER" id="PTHR45922">
    <property type="entry name" value="CLEAVAGE AND POLYADENYLATION SPECIFICITY FACTOR SUBUNIT 2"/>
    <property type="match status" value="1"/>
</dbReference>